<protein>
    <submittedName>
        <fullName evidence="1">Uncharacterized protein</fullName>
    </submittedName>
</protein>
<evidence type="ECO:0000313" key="2">
    <source>
        <dbReference type="Proteomes" id="UP000231276"/>
    </source>
</evidence>
<proteinExistence type="predicted"/>
<sequence length="76" mass="8128">MAEGDSPNNGIRSFFVRNQIPVSGNNALVKPFCHFAACSKLHAVAGIIQALPETDNILPDAFFVQSLANLGETIDN</sequence>
<dbReference type="AlphaFoldDB" id="A0A2H0DXC7"/>
<accession>A0A2H0DXC7</accession>
<organism evidence="1 2">
    <name type="scientific">Candidatus Campbellbacteria bacterium CG22_combo_CG10-13_8_21_14_all_43_18</name>
    <dbReference type="NCBI Taxonomy" id="1974530"/>
    <lineage>
        <taxon>Bacteria</taxon>
        <taxon>Candidatus Campbelliibacteriota</taxon>
    </lineage>
</organism>
<name>A0A2H0DXC7_9BACT</name>
<comment type="caution">
    <text evidence="1">The sequence shown here is derived from an EMBL/GenBank/DDBJ whole genome shotgun (WGS) entry which is preliminary data.</text>
</comment>
<evidence type="ECO:0000313" key="1">
    <source>
        <dbReference type="EMBL" id="PIP86240.1"/>
    </source>
</evidence>
<dbReference type="Proteomes" id="UP000231276">
    <property type="component" value="Unassembled WGS sequence"/>
</dbReference>
<reference evidence="1 2" key="1">
    <citation type="submission" date="2017-09" db="EMBL/GenBank/DDBJ databases">
        <title>Depth-based differentiation of microbial function through sediment-hosted aquifers and enrichment of novel symbionts in the deep terrestrial subsurface.</title>
        <authorList>
            <person name="Probst A.J."/>
            <person name="Ladd B."/>
            <person name="Jarett J.K."/>
            <person name="Geller-Mcgrath D.E."/>
            <person name="Sieber C.M."/>
            <person name="Emerson J.B."/>
            <person name="Anantharaman K."/>
            <person name="Thomas B.C."/>
            <person name="Malmstrom R."/>
            <person name="Stieglmeier M."/>
            <person name="Klingl A."/>
            <person name="Woyke T."/>
            <person name="Ryan C.M."/>
            <person name="Banfield J.F."/>
        </authorList>
    </citation>
    <scope>NUCLEOTIDE SEQUENCE [LARGE SCALE GENOMIC DNA]</scope>
    <source>
        <strain evidence="1">CG22_combo_CG10-13_8_21_14_all_43_18</strain>
    </source>
</reference>
<gene>
    <name evidence="1" type="ORF">COW82_03135</name>
</gene>
<dbReference type="EMBL" id="PCTS01000045">
    <property type="protein sequence ID" value="PIP86240.1"/>
    <property type="molecule type" value="Genomic_DNA"/>
</dbReference>